<evidence type="ECO:0000256" key="1">
    <source>
        <dbReference type="ARBA" id="ARBA00004872"/>
    </source>
</evidence>
<comment type="catalytic activity">
    <reaction evidence="12">
        <text>N-(9Z-octadecenoyl)-L-tyrosine + H2O = L-tyrosine + (9Z)-octadecenoate</text>
        <dbReference type="Rhea" id="RHEA:64184"/>
        <dbReference type="ChEBI" id="CHEBI:15377"/>
        <dbReference type="ChEBI" id="CHEBI:30823"/>
        <dbReference type="ChEBI" id="CHEBI:58315"/>
        <dbReference type="ChEBI" id="CHEBI:149734"/>
    </reaction>
    <physiologicalReaction direction="left-to-right" evidence="12">
        <dbReference type="Rhea" id="RHEA:64185"/>
    </physiologicalReaction>
</comment>
<evidence type="ECO:0000256" key="15">
    <source>
        <dbReference type="ARBA" id="ARBA00048145"/>
    </source>
</evidence>
<comment type="catalytic activity">
    <reaction evidence="22">
        <text>N-(9Z-octadecenoyl)-L-leucine + H2O = L-leucine + (9Z)-octadecenoate</text>
        <dbReference type="Rhea" id="RHEA:51360"/>
        <dbReference type="ChEBI" id="CHEBI:15377"/>
        <dbReference type="ChEBI" id="CHEBI:30823"/>
        <dbReference type="ChEBI" id="CHEBI:57427"/>
        <dbReference type="ChEBI" id="CHEBI:134035"/>
    </reaction>
    <physiologicalReaction direction="left-to-right" evidence="22">
        <dbReference type="Rhea" id="RHEA:51361"/>
    </physiologicalReaction>
    <physiologicalReaction direction="right-to-left" evidence="22">
        <dbReference type="Rhea" id="RHEA:51362"/>
    </physiologicalReaction>
</comment>
<dbReference type="GO" id="GO:0006520">
    <property type="term" value="P:amino acid metabolic process"/>
    <property type="evidence" value="ECO:0007669"/>
    <property type="project" value="TreeGrafter"/>
</dbReference>
<dbReference type="GO" id="GO:0006629">
    <property type="term" value="P:lipid metabolic process"/>
    <property type="evidence" value="ECO:0007669"/>
    <property type="project" value="UniProtKB-ARBA"/>
</dbReference>
<comment type="similarity">
    <text evidence="2">Belongs to the peptidase M20A family.</text>
</comment>
<dbReference type="Gene3D" id="3.30.70.360">
    <property type="match status" value="1"/>
</dbReference>
<comment type="catalytic activity">
    <reaction evidence="18">
        <text>an N-acyl-L-amino acid + H2O = an L-alpha-amino acid + a carboxylate</text>
        <dbReference type="Rhea" id="RHEA:15565"/>
        <dbReference type="ChEBI" id="CHEBI:15377"/>
        <dbReference type="ChEBI" id="CHEBI:29067"/>
        <dbReference type="ChEBI" id="CHEBI:59869"/>
        <dbReference type="ChEBI" id="CHEBI:59874"/>
        <dbReference type="EC" id="3.5.1.14"/>
    </reaction>
    <physiologicalReaction direction="left-to-right" evidence="18">
        <dbReference type="Rhea" id="RHEA:15566"/>
    </physiologicalReaction>
    <physiologicalReaction direction="right-to-left" evidence="18">
        <dbReference type="Rhea" id="RHEA:15567"/>
    </physiologicalReaction>
</comment>
<evidence type="ECO:0000256" key="22">
    <source>
        <dbReference type="ARBA" id="ARBA00048827"/>
    </source>
</evidence>
<dbReference type="PANTHER" id="PTHR45962:SF1">
    <property type="entry name" value="N-FATTY-ACYL-AMINO ACID SYNTHASE_HYDROLASE PM20D1"/>
    <property type="match status" value="1"/>
</dbReference>
<dbReference type="InterPro" id="IPR047177">
    <property type="entry name" value="Pept_M20A"/>
</dbReference>
<dbReference type="GO" id="GO:0008233">
    <property type="term" value="F:peptidase activity"/>
    <property type="evidence" value="ECO:0007669"/>
    <property type="project" value="UniProtKB-KW"/>
</dbReference>
<dbReference type="GO" id="GO:0006508">
    <property type="term" value="P:proteolysis"/>
    <property type="evidence" value="ECO:0007669"/>
    <property type="project" value="UniProtKB-KW"/>
</dbReference>
<evidence type="ECO:0000313" key="27">
    <source>
        <dbReference type="Ensembl" id="ENSGMOP00000031280.1"/>
    </source>
</evidence>
<comment type="catalytic activity">
    <reaction evidence="26">
        <text>N-(9Z-octadecenoyl)-L-lysine + H2O = L-lysine + (9Z)-octadecenoate</text>
        <dbReference type="Rhea" id="RHEA:64192"/>
        <dbReference type="ChEBI" id="CHEBI:15377"/>
        <dbReference type="ChEBI" id="CHEBI:30823"/>
        <dbReference type="ChEBI" id="CHEBI:32551"/>
        <dbReference type="ChEBI" id="CHEBI:149731"/>
    </reaction>
    <physiologicalReaction direction="left-to-right" evidence="26">
        <dbReference type="Rhea" id="RHEA:64193"/>
    </physiologicalReaction>
</comment>
<dbReference type="GO" id="GO:0043605">
    <property type="term" value="P:amide catabolic process"/>
    <property type="evidence" value="ECO:0007669"/>
    <property type="project" value="UniProtKB-ARBA"/>
</dbReference>
<evidence type="ECO:0000256" key="20">
    <source>
        <dbReference type="ARBA" id="ARBA00048729"/>
    </source>
</evidence>
<evidence type="ECO:0000256" key="10">
    <source>
        <dbReference type="ARBA" id="ARBA00047567"/>
    </source>
</evidence>
<reference evidence="27" key="3">
    <citation type="submission" date="2025-09" db="UniProtKB">
        <authorList>
            <consortium name="Ensembl"/>
        </authorList>
    </citation>
    <scope>IDENTIFICATION</scope>
</reference>
<comment type="catalytic activity">
    <reaction evidence="14">
        <text>N-hexadecanoyl-L-phenylalanine + H2O = hexadecanoate + L-phenylalanine</text>
        <dbReference type="Rhea" id="RHEA:64124"/>
        <dbReference type="ChEBI" id="CHEBI:7896"/>
        <dbReference type="ChEBI" id="CHEBI:15377"/>
        <dbReference type="ChEBI" id="CHEBI:58095"/>
        <dbReference type="ChEBI" id="CHEBI:149699"/>
    </reaction>
    <physiologicalReaction direction="left-to-right" evidence="14">
        <dbReference type="Rhea" id="RHEA:64125"/>
    </physiologicalReaction>
</comment>
<evidence type="ECO:0000256" key="24">
    <source>
        <dbReference type="ARBA" id="ARBA00048879"/>
    </source>
</evidence>
<dbReference type="GO" id="GO:0005576">
    <property type="term" value="C:extracellular region"/>
    <property type="evidence" value="ECO:0007669"/>
    <property type="project" value="UniProtKB-ARBA"/>
</dbReference>
<dbReference type="PANTHER" id="PTHR45962">
    <property type="entry name" value="N-FATTY-ACYL-AMINO ACID SYNTHASE/HYDROLASE PM20D1"/>
    <property type="match status" value="1"/>
</dbReference>
<reference evidence="27" key="1">
    <citation type="submission" date="2019-07" db="EMBL/GenBank/DDBJ databases">
        <authorList>
            <consortium name="Wellcome Sanger Institute Data Sharing"/>
        </authorList>
    </citation>
    <scope>NUCLEOTIDE SEQUENCE [LARGE SCALE GENOMIC DNA]</scope>
</reference>
<comment type="catalytic activity">
    <reaction evidence="16">
        <text>N-(9Z-octadecenoyl)-L-asparagine + H2O = L-asparagine + (9Z)-octadecenoate</text>
        <dbReference type="Rhea" id="RHEA:64136"/>
        <dbReference type="ChEBI" id="CHEBI:15377"/>
        <dbReference type="ChEBI" id="CHEBI:30823"/>
        <dbReference type="ChEBI" id="CHEBI:58048"/>
        <dbReference type="ChEBI" id="CHEBI:149730"/>
    </reaction>
    <physiologicalReaction direction="left-to-right" evidence="16">
        <dbReference type="Rhea" id="RHEA:64137"/>
    </physiologicalReaction>
</comment>
<comment type="function">
    <text evidence="8">Secreted enzyme that regulates the endogenous N-fatty acyl amino acid (NAAs) tissue and circulating levels by functioning as a bidirectional NAA synthase/hydrolase. It condenses free fatty acids and free amino acids to generate NAAs and bidirectionally catalyzes the reverse hydrolysis reaction. Some of these NAAs stimulate oxidative metabolism via mitochondrial uncoupling, increasing energy expenditure in a UPC1-independent manner. Thereby, this secreted protein may indirectly regulate whole body energy expenditure. PM20D1 circulates in tight association with both low- and high-density (LDL and HDL,respectively) lipoprotein particles.</text>
</comment>
<comment type="catalytic activity">
    <reaction evidence="15">
        <text>N-(9Z-octadecenoyl)-L-methionine + H2O = (9Z)-octadecenoate + L-methionine</text>
        <dbReference type="Rhea" id="RHEA:64144"/>
        <dbReference type="ChEBI" id="CHEBI:15377"/>
        <dbReference type="ChEBI" id="CHEBI:30823"/>
        <dbReference type="ChEBI" id="CHEBI:57844"/>
        <dbReference type="ChEBI" id="CHEBI:149732"/>
    </reaction>
    <physiologicalReaction direction="left-to-right" evidence="15">
        <dbReference type="Rhea" id="RHEA:64145"/>
    </physiologicalReaction>
</comment>
<evidence type="ECO:0000256" key="13">
    <source>
        <dbReference type="ARBA" id="ARBA00047874"/>
    </source>
</evidence>
<dbReference type="Ensembl" id="ENSGMOT00000040967.1">
    <property type="protein sequence ID" value="ENSGMOP00000031280.1"/>
    <property type="gene ID" value="ENSGMOG00000010358.2"/>
</dbReference>
<reference evidence="27" key="2">
    <citation type="submission" date="2025-08" db="UniProtKB">
        <authorList>
            <consortium name="Ensembl"/>
        </authorList>
    </citation>
    <scope>IDENTIFICATION</scope>
</reference>
<dbReference type="GO" id="GO:0016829">
    <property type="term" value="F:lyase activity"/>
    <property type="evidence" value="ECO:0007669"/>
    <property type="project" value="UniProtKB-KW"/>
</dbReference>
<evidence type="ECO:0000256" key="8">
    <source>
        <dbReference type="ARBA" id="ARBA00046147"/>
    </source>
</evidence>
<comment type="catalytic activity">
    <reaction evidence="19">
        <text>N-(9Z-octadecenoyl)-L-serine + H2O = L-serine + (9Z)-octadecenoate</text>
        <dbReference type="Rhea" id="RHEA:51352"/>
        <dbReference type="ChEBI" id="CHEBI:15377"/>
        <dbReference type="ChEBI" id="CHEBI:30823"/>
        <dbReference type="ChEBI" id="CHEBI:33384"/>
        <dbReference type="ChEBI" id="CHEBI:134031"/>
    </reaction>
    <physiologicalReaction direction="left-to-right" evidence="19">
        <dbReference type="Rhea" id="RHEA:51353"/>
    </physiologicalReaction>
</comment>
<evidence type="ECO:0000256" key="19">
    <source>
        <dbReference type="ARBA" id="ARBA00048597"/>
    </source>
</evidence>
<comment type="catalytic activity">
    <reaction evidence="10">
        <text>N-(4Z,7Z,10Z,13Z,16Z,19Z-docosahexaenoyl)-L-phenylalanine + H2O = (4Z,7Z,10Z,13Z,16Z,19Z)-docosahexaenoate + L-phenylalanine</text>
        <dbReference type="Rhea" id="RHEA:64132"/>
        <dbReference type="ChEBI" id="CHEBI:15377"/>
        <dbReference type="ChEBI" id="CHEBI:58095"/>
        <dbReference type="ChEBI" id="CHEBI:77016"/>
        <dbReference type="ChEBI" id="CHEBI:149701"/>
    </reaction>
    <physiologicalReaction direction="left-to-right" evidence="10">
        <dbReference type="Rhea" id="RHEA:64133"/>
    </physiologicalReaction>
</comment>
<keyword evidence="5" id="KW-0378">Hydrolase</keyword>
<dbReference type="GO" id="GO:0043604">
    <property type="term" value="P:amide biosynthetic process"/>
    <property type="evidence" value="ECO:0007669"/>
    <property type="project" value="TreeGrafter"/>
</dbReference>
<protein>
    <submittedName>
        <fullName evidence="27">Peptidase M20 domain containing 1, tandem duplicate 2</fullName>
    </submittedName>
</protein>
<evidence type="ECO:0000313" key="28">
    <source>
        <dbReference type="Proteomes" id="UP000694546"/>
    </source>
</evidence>
<dbReference type="GeneTree" id="ENSGT00940000156659"/>
<dbReference type="Proteomes" id="UP000694546">
    <property type="component" value="Chromosome 1"/>
</dbReference>
<dbReference type="GO" id="GO:1990845">
    <property type="term" value="P:adaptive thermogenesis"/>
    <property type="evidence" value="ECO:0007669"/>
    <property type="project" value="UniProtKB-ARBA"/>
</dbReference>
<dbReference type="SUPFAM" id="SSF53187">
    <property type="entry name" value="Zn-dependent exopeptidases"/>
    <property type="match status" value="1"/>
</dbReference>
<accession>A0A8C5FEP9</accession>
<dbReference type="GO" id="GO:0046872">
    <property type="term" value="F:metal ion binding"/>
    <property type="evidence" value="ECO:0007669"/>
    <property type="project" value="UniProtKB-KW"/>
</dbReference>
<comment type="pathway">
    <text evidence="7">Amino-acid metabolism.</text>
</comment>
<evidence type="ECO:0000256" key="5">
    <source>
        <dbReference type="ARBA" id="ARBA00022801"/>
    </source>
</evidence>
<comment type="catalytic activity">
    <reaction evidence="17">
        <text>N-(5Z,8Z,11Z,14Z)-eicosatetraenoyl-glycine + H2O = (5Z,8Z,11Z,14Z)-eicosatetraenoate + glycine</text>
        <dbReference type="Rhea" id="RHEA:64108"/>
        <dbReference type="ChEBI" id="CHEBI:15377"/>
        <dbReference type="ChEBI" id="CHEBI:32395"/>
        <dbReference type="ChEBI" id="CHEBI:57305"/>
        <dbReference type="ChEBI" id="CHEBI:59002"/>
    </reaction>
    <physiologicalReaction direction="left-to-right" evidence="17">
        <dbReference type="Rhea" id="RHEA:64109"/>
    </physiologicalReaction>
    <physiologicalReaction direction="right-to-left" evidence="17">
        <dbReference type="Rhea" id="RHEA:64110"/>
    </physiologicalReaction>
</comment>
<comment type="catalytic activity">
    <reaction evidence="25">
        <text>N-(5Z,8Z,11Z,14Z-eicosatetraenoyl)-L-serine + H2O = (5Z,8Z,11Z,14Z)-eicosatetraenoate + L-serine</text>
        <dbReference type="Rhea" id="RHEA:64116"/>
        <dbReference type="ChEBI" id="CHEBI:15377"/>
        <dbReference type="ChEBI" id="CHEBI:32395"/>
        <dbReference type="ChEBI" id="CHEBI:33384"/>
        <dbReference type="ChEBI" id="CHEBI:149697"/>
    </reaction>
    <physiologicalReaction direction="left-to-right" evidence="25">
        <dbReference type="Rhea" id="RHEA:64117"/>
    </physiologicalReaction>
    <physiologicalReaction direction="right-to-left" evidence="25">
        <dbReference type="Rhea" id="RHEA:64118"/>
    </physiologicalReaction>
</comment>
<evidence type="ECO:0000256" key="16">
    <source>
        <dbReference type="ARBA" id="ARBA00048380"/>
    </source>
</evidence>
<dbReference type="AlphaFoldDB" id="A0A8C5FEP9"/>
<keyword evidence="4" id="KW-0479">Metal-binding</keyword>
<comment type="catalytic activity">
    <reaction evidence="13">
        <text>(5Z,8Z,11Z,14Z)-eicosatetraenoate + L-phenylalanine = N-(5Z,8Z,11Z,14Z-eicosatetraenoyl)-L-phenylalanine + H2O</text>
        <dbReference type="Rhea" id="RHEA:51312"/>
        <dbReference type="ChEBI" id="CHEBI:15377"/>
        <dbReference type="ChEBI" id="CHEBI:32395"/>
        <dbReference type="ChEBI" id="CHEBI:58095"/>
        <dbReference type="ChEBI" id="CHEBI:134022"/>
    </reaction>
    <physiologicalReaction direction="left-to-right" evidence="13">
        <dbReference type="Rhea" id="RHEA:51313"/>
    </physiologicalReaction>
    <physiologicalReaction direction="right-to-left" evidence="13">
        <dbReference type="Rhea" id="RHEA:51314"/>
    </physiologicalReaction>
</comment>
<evidence type="ECO:0000256" key="3">
    <source>
        <dbReference type="ARBA" id="ARBA00022670"/>
    </source>
</evidence>
<comment type="catalytic activity">
    <reaction evidence="20">
        <text>N-(9Z-octadecenoyl)-L-glutamine + H2O = L-glutamine + (9Z)-octadecenoate</text>
        <dbReference type="Rhea" id="RHEA:51356"/>
        <dbReference type="ChEBI" id="CHEBI:15377"/>
        <dbReference type="ChEBI" id="CHEBI:30823"/>
        <dbReference type="ChEBI" id="CHEBI:58359"/>
        <dbReference type="ChEBI" id="CHEBI:134033"/>
    </reaction>
    <physiologicalReaction direction="left-to-right" evidence="20">
        <dbReference type="Rhea" id="RHEA:51357"/>
    </physiologicalReaction>
</comment>
<comment type="pathway">
    <text evidence="1">Lipid metabolism; fatty acid metabolism.</text>
</comment>
<proteinExistence type="inferred from homology"/>
<keyword evidence="3" id="KW-0645">Protease</keyword>
<evidence type="ECO:0000256" key="11">
    <source>
        <dbReference type="ARBA" id="ARBA00047723"/>
    </source>
</evidence>
<dbReference type="Gene3D" id="3.40.630.10">
    <property type="entry name" value="Zn peptidases"/>
    <property type="match status" value="1"/>
</dbReference>
<comment type="catalytic activity">
    <reaction evidence="11">
        <text>N-octadecanoyl-L-phenylalanine + H2O = octadecanoate + L-phenylalanine</text>
        <dbReference type="Rhea" id="RHEA:64128"/>
        <dbReference type="ChEBI" id="CHEBI:15377"/>
        <dbReference type="ChEBI" id="CHEBI:25629"/>
        <dbReference type="ChEBI" id="CHEBI:58095"/>
        <dbReference type="ChEBI" id="CHEBI:149700"/>
    </reaction>
    <physiologicalReaction direction="left-to-right" evidence="11">
        <dbReference type="Rhea" id="RHEA:64129"/>
    </physiologicalReaction>
</comment>
<evidence type="ECO:0000256" key="23">
    <source>
        <dbReference type="ARBA" id="ARBA00048840"/>
    </source>
</evidence>
<dbReference type="SUPFAM" id="SSF55031">
    <property type="entry name" value="Bacterial exopeptidase dimerisation domain"/>
    <property type="match status" value="1"/>
</dbReference>
<dbReference type="GO" id="GO:0004046">
    <property type="term" value="F:aminoacylase activity"/>
    <property type="evidence" value="ECO:0007669"/>
    <property type="project" value="UniProtKB-EC"/>
</dbReference>
<keyword evidence="28" id="KW-1185">Reference proteome</keyword>
<evidence type="ECO:0000256" key="6">
    <source>
        <dbReference type="ARBA" id="ARBA00022833"/>
    </source>
</evidence>
<evidence type="ECO:0000256" key="2">
    <source>
        <dbReference type="ARBA" id="ARBA00006247"/>
    </source>
</evidence>
<comment type="catalytic activity">
    <reaction evidence="24">
        <text>L-phenylalanine + (9Z)-octadecenoate = N-(9Z-octadecenoyl)-L-phenylalanine + H2O</text>
        <dbReference type="Rhea" id="RHEA:51300"/>
        <dbReference type="ChEBI" id="CHEBI:15377"/>
        <dbReference type="ChEBI" id="CHEBI:30823"/>
        <dbReference type="ChEBI" id="CHEBI:58095"/>
        <dbReference type="ChEBI" id="CHEBI:134020"/>
    </reaction>
    <physiologicalReaction direction="left-to-right" evidence="24">
        <dbReference type="Rhea" id="RHEA:51301"/>
    </physiologicalReaction>
    <physiologicalReaction direction="right-to-left" evidence="24">
        <dbReference type="Rhea" id="RHEA:51302"/>
    </physiologicalReaction>
</comment>
<evidence type="ECO:0000256" key="14">
    <source>
        <dbReference type="ARBA" id="ARBA00047879"/>
    </source>
</evidence>
<evidence type="ECO:0000256" key="25">
    <source>
        <dbReference type="ARBA" id="ARBA00049100"/>
    </source>
</evidence>
<evidence type="ECO:0000256" key="7">
    <source>
        <dbReference type="ARBA" id="ARBA00034698"/>
    </source>
</evidence>
<evidence type="ECO:0000256" key="17">
    <source>
        <dbReference type="ARBA" id="ARBA00048402"/>
    </source>
</evidence>
<comment type="catalytic activity">
    <reaction evidence="21">
        <text>N-(9Z-octadecenoyl)-L-tryptophan + H2O = L-tryptophan + (9Z)-octadecenoate</text>
        <dbReference type="Rhea" id="RHEA:64176"/>
        <dbReference type="ChEBI" id="CHEBI:15377"/>
        <dbReference type="ChEBI" id="CHEBI:30823"/>
        <dbReference type="ChEBI" id="CHEBI:57912"/>
        <dbReference type="ChEBI" id="CHEBI:149733"/>
    </reaction>
    <physiologicalReaction direction="left-to-right" evidence="21">
        <dbReference type="Rhea" id="RHEA:64177"/>
    </physiologicalReaction>
</comment>
<dbReference type="Pfam" id="PF01546">
    <property type="entry name" value="Peptidase_M20"/>
    <property type="match status" value="1"/>
</dbReference>
<keyword evidence="6" id="KW-0862">Zinc</keyword>
<comment type="catalytic activity">
    <reaction evidence="23">
        <text>an N-acyl-aromatic L-alpha-amino acid + H2O = an aromatic L-alpha-amino acid + a carboxylate</text>
        <dbReference type="Rhea" id="RHEA:54184"/>
        <dbReference type="ChEBI" id="CHEBI:15377"/>
        <dbReference type="ChEBI" id="CHEBI:29067"/>
        <dbReference type="ChEBI" id="CHEBI:84824"/>
        <dbReference type="ChEBI" id="CHEBI:138093"/>
        <dbReference type="EC" id="3.5.1.114"/>
    </reaction>
    <physiologicalReaction direction="left-to-right" evidence="23">
        <dbReference type="Rhea" id="RHEA:54185"/>
    </physiologicalReaction>
    <physiologicalReaction direction="right-to-left" evidence="23">
        <dbReference type="Rhea" id="RHEA:54186"/>
    </physiologicalReaction>
</comment>
<dbReference type="InterPro" id="IPR036264">
    <property type="entry name" value="Bact_exopeptidase_dim_dom"/>
</dbReference>
<organism evidence="27 28">
    <name type="scientific">Gadus morhua</name>
    <name type="common">Atlantic cod</name>
    <dbReference type="NCBI Taxonomy" id="8049"/>
    <lineage>
        <taxon>Eukaryota</taxon>
        <taxon>Metazoa</taxon>
        <taxon>Chordata</taxon>
        <taxon>Craniata</taxon>
        <taxon>Vertebrata</taxon>
        <taxon>Euteleostomi</taxon>
        <taxon>Actinopterygii</taxon>
        <taxon>Neopterygii</taxon>
        <taxon>Teleostei</taxon>
        <taxon>Neoteleostei</taxon>
        <taxon>Acanthomorphata</taxon>
        <taxon>Zeiogadaria</taxon>
        <taxon>Gadariae</taxon>
        <taxon>Gadiformes</taxon>
        <taxon>Gadoidei</taxon>
        <taxon>Gadidae</taxon>
        <taxon>Gadus</taxon>
    </lineage>
</organism>
<name>A0A8C5FEP9_GADMO</name>
<evidence type="ECO:0000256" key="9">
    <source>
        <dbReference type="ARBA" id="ARBA00047450"/>
    </source>
</evidence>
<sequence>LSKQYFYREMLLRFLWLIVAVLCLSRGTNKRVARSPSQWSRTRSLCAHDVTFPTVFSSSLVQHEVVADYSHLFTVQGSQPDLVPYMLLAHIDVVPASESDGWDAPPFSAKEIDNFIYGRGTLDDKECVMGMLQALEYLLLKGYRPQRGFYIGLGHDEEVSGLNGALNIVRLLKQRNVHLSFLLDEGLLVVDGVMKGLDGPAALIGVSEKGSATVKLSVTSAPGHSSMPPRESSIGILAAAVKRLEDNPMPMLFGQGPERGTFEHLAHKFIFPIRFLASNLWLFAPIVGRLLALKPETNAFSRTTTAVTMFNAGVKVNVLPSVAEAYVNFRIHSAQSLQEVLDLVDSTVGDQRVKVEVVDGFDPLPVSSYSETSYGFQIIKKSILDVFPQLTVAPGRKNQRIIYLKALNFSFTYNINVLGQTHHVSVPKVWELYHISKNQVKICRNDKAHDLGKLLCLVLLASCLALSHVKSPP</sequence>
<evidence type="ECO:0000256" key="21">
    <source>
        <dbReference type="ARBA" id="ARBA00048822"/>
    </source>
</evidence>
<evidence type="ECO:0000256" key="12">
    <source>
        <dbReference type="ARBA" id="ARBA00047866"/>
    </source>
</evidence>
<evidence type="ECO:0000256" key="18">
    <source>
        <dbReference type="ARBA" id="ARBA00048579"/>
    </source>
</evidence>
<comment type="catalytic activity">
    <reaction evidence="9">
        <text>(9Z)-octadecenoate + glycine = N-(9Z-octadecenoyl)glycine + H2O</text>
        <dbReference type="Rhea" id="RHEA:51316"/>
        <dbReference type="ChEBI" id="CHEBI:15377"/>
        <dbReference type="ChEBI" id="CHEBI:30823"/>
        <dbReference type="ChEBI" id="CHEBI:57305"/>
        <dbReference type="ChEBI" id="CHEBI:133992"/>
    </reaction>
    <physiologicalReaction direction="right-to-left" evidence="9">
        <dbReference type="Rhea" id="RHEA:51318"/>
    </physiologicalReaction>
</comment>
<evidence type="ECO:0000256" key="26">
    <source>
        <dbReference type="ARBA" id="ARBA00049457"/>
    </source>
</evidence>
<dbReference type="InterPro" id="IPR002933">
    <property type="entry name" value="Peptidase_M20"/>
</dbReference>
<evidence type="ECO:0000256" key="4">
    <source>
        <dbReference type="ARBA" id="ARBA00022723"/>
    </source>
</evidence>